<feature type="non-terminal residue" evidence="1">
    <location>
        <position position="1"/>
    </location>
</feature>
<comment type="caution">
    <text evidence="1">The sequence shown here is derived from an EMBL/GenBank/DDBJ whole genome shotgun (WGS) entry which is preliminary data.</text>
</comment>
<reference evidence="1" key="1">
    <citation type="journal article" date="2014" name="Front. Microbiol.">
        <title>High frequency of phylogenetically diverse reductive dehalogenase-homologous genes in deep subseafloor sedimentary metagenomes.</title>
        <authorList>
            <person name="Kawai M."/>
            <person name="Futagami T."/>
            <person name="Toyoda A."/>
            <person name="Takaki Y."/>
            <person name="Nishi S."/>
            <person name="Hori S."/>
            <person name="Arai W."/>
            <person name="Tsubouchi T."/>
            <person name="Morono Y."/>
            <person name="Uchiyama I."/>
            <person name="Ito T."/>
            <person name="Fujiyama A."/>
            <person name="Inagaki F."/>
            <person name="Takami H."/>
        </authorList>
    </citation>
    <scope>NUCLEOTIDE SEQUENCE</scope>
    <source>
        <strain evidence="1">Expedition CK06-06</strain>
    </source>
</reference>
<protein>
    <submittedName>
        <fullName evidence="1">Uncharacterized protein</fullName>
    </submittedName>
</protein>
<accession>X1FTQ9</accession>
<evidence type="ECO:0000313" key="1">
    <source>
        <dbReference type="EMBL" id="GAH49026.1"/>
    </source>
</evidence>
<dbReference type="AlphaFoldDB" id="X1FTQ9"/>
<name>X1FTQ9_9ZZZZ</name>
<gene>
    <name evidence="1" type="ORF">S03H2_33550</name>
</gene>
<proteinExistence type="predicted"/>
<organism evidence="1">
    <name type="scientific">marine sediment metagenome</name>
    <dbReference type="NCBI Taxonomy" id="412755"/>
    <lineage>
        <taxon>unclassified sequences</taxon>
        <taxon>metagenomes</taxon>
        <taxon>ecological metagenomes</taxon>
    </lineage>
</organism>
<dbReference type="EMBL" id="BARU01020425">
    <property type="protein sequence ID" value="GAH49026.1"/>
    <property type="molecule type" value="Genomic_DNA"/>
</dbReference>
<sequence length="101" mass="10698">STESFDIFMAAVAEGLIPAGKDGTDVLYVAGEGFRTQSMAHIAASPEVAVSLVQAIGRIVNSMIDTMPSEALPGFIEAILSLSSKETELYHEVKSVRLKKG</sequence>